<feature type="transmembrane region" description="Helical" evidence="8">
    <location>
        <begin position="49"/>
        <end position="68"/>
    </location>
</feature>
<evidence type="ECO:0000256" key="6">
    <source>
        <dbReference type="ARBA" id="ARBA00023118"/>
    </source>
</evidence>
<evidence type="ECO:0000313" key="10">
    <source>
        <dbReference type="EMBL" id="MFC4066760.1"/>
    </source>
</evidence>
<evidence type="ECO:0000256" key="4">
    <source>
        <dbReference type="ARBA" id="ARBA00022741"/>
    </source>
</evidence>
<dbReference type="InterPro" id="IPR043760">
    <property type="entry name" value="PycTM_dom"/>
</dbReference>
<keyword evidence="4" id="KW-0547">Nucleotide-binding</keyword>
<evidence type="ECO:0000256" key="3">
    <source>
        <dbReference type="ARBA" id="ARBA00022692"/>
    </source>
</evidence>
<dbReference type="EMBL" id="JBHSBL010000016">
    <property type="protein sequence ID" value="MFC4066760.1"/>
    <property type="molecule type" value="Genomic_DNA"/>
</dbReference>
<keyword evidence="5 8" id="KW-1133">Transmembrane helix</keyword>
<comment type="subcellular location">
    <subcellularLocation>
        <location evidence="1">Cell membrane</location>
    </subcellularLocation>
</comment>
<gene>
    <name evidence="10" type="ORF">ACFO0C_17620</name>
</gene>
<protein>
    <submittedName>
        <fullName evidence="10">Pycsar system effector family protein</fullName>
    </submittedName>
</protein>
<name>A0ABV8IUS9_9ACTN</name>
<keyword evidence="11" id="KW-1185">Reference proteome</keyword>
<organism evidence="10 11">
    <name type="scientific">Actinoplanes subglobosus</name>
    <dbReference type="NCBI Taxonomy" id="1547892"/>
    <lineage>
        <taxon>Bacteria</taxon>
        <taxon>Bacillati</taxon>
        <taxon>Actinomycetota</taxon>
        <taxon>Actinomycetes</taxon>
        <taxon>Micromonosporales</taxon>
        <taxon>Micromonosporaceae</taxon>
        <taxon>Actinoplanes</taxon>
    </lineage>
</organism>
<reference evidence="11" key="1">
    <citation type="journal article" date="2019" name="Int. J. Syst. Evol. Microbiol.">
        <title>The Global Catalogue of Microorganisms (GCM) 10K type strain sequencing project: providing services to taxonomists for standard genome sequencing and annotation.</title>
        <authorList>
            <consortium name="The Broad Institute Genomics Platform"/>
            <consortium name="The Broad Institute Genome Sequencing Center for Infectious Disease"/>
            <person name="Wu L."/>
            <person name="Ma J."/>
        </authorList>
    </citation>
    <scope>NUCLEOTIDE SEQUENCE [LARGE SCALE GENOMIC DNA]</scope>
    <source>
        <strain evidence="11">TBRC 5832</strain>
    </source>
</reference>
<feature type="transmembrane region" description="Helical" evidence="8">
    <location>
        <begin position="74"/>
        <end position="98"/>
    </location>
</feature>
<evidence type="ECO:0000259" key="9">
    <source>
        <dbReference type="Pfam" id="PF18967"/>
    </source>
</evidence>
<keyword evidence="6" id="KW-0051">Antiviral defense</keyword>
<dbReference type="Proteomes" id="UP001595867">
    <property type="component" value="Unassembled WGS sequence"/>
</dbReference>
<sequence length="182" mass="18522">MPDTQHTPALASPDAGPAADAVDRIRITALLDSEIATVRALEPRSDTKAGTFTGLAMGLFVAGLTLLAPNKLPLAATIVGCLAEALVGAAVLLLTGALRPNVGGLFGFVRWAKTGSRQEIVAAVAAAPPVDSDASHAEKAGQLHWLSRSLLAKFERLRTAQTLIAAALAAAAIAAALTAMGR</sequence>
<feature type="transmembrane region" description="Helical" evidence="8">
    <location>
        <begin position="163"/>
        <end position="181"/>
    </location>
</feature>
<keyword evidence="2" id="KW-1003">Cell membrane</keyword>
<evidence type="ECO:0000256" key="2">
    <source>
        <dbReference type="ARBA" id="ARBA00022475"/>
    </source>
</evidence>
<keyword evidence="3 8" id="KW-0812">Transmembrane</keyword>
<evidence type="ECO:0000256" key="5">
    <source>
        <dbReference type="ARBA" id="ARBA00022989"/>
    </source>
</evidence>
<dbReference type="RefSeq" id="WP_378067733.1">
    <property type="nucleotide sequence ID" value="NZ_JBHSBL010000016.1"/>
</dbReference>
<dbReference type="Pfam" id="PF18967">
    <property type="entry name" value="PycTM"/>
    <property type="match status" value="1"/>
</dbReference>
<proteinExistence type="predicted"/>
<evidence type="ECO:0000256" key="8">
    <source>
        <dbReference type="SAM" id="Phobius"/>
    </source>
</evidence>
<accession>A0ABV8IUS9</accession>
<comment type="caution">
    <text evidence="10">The sequence shown here is derived from an EMBL/GenBank/DDBJ whole genome shotgun (WGS) entry which is preliminary data.</text>
</comment>
<evidence type="ECO:0000313" key="11">
    <source>
        <dbReference type="Proteomes" id="UP001595867"/>
    </source>
</evidence>
<evidence type="ECO:0000256" key="7">
    <source>
        <dbReference type="ARBA" id="ARBA00023136"/>
    </source>
</evidence>
<feature type="domain" description="Pycsar effector protein" evidence="9">
    <location>
        <begin position="32"/>
        <end position="178"/>
    </location>
</feature>
<keyword evidence="7 8" id="KW-0472">Membrane</keyword>
<evidence type="ECO:0000256" key="1">
    <source>
        <dbReference type="ARBA" id="ARBA00004236"/>
    </source>
</evidence>